<feature type="region of interest" description="Disordered" evidence="1">
    <location>
        <begin position="1"/>
        <end position="47"/>
    </location>
</feature>
<dbReference type="GO" id="GO:0006260">
    <property type="term" value="P:DNA replication"/>
    <property type="evidence" value="ECO:0007669"/>
    <property type="project" value="TreeGrafter"/>
</dbReference>
<dbReference type="PANTHER" id="PTHR30050:SF4">
    <property type="entry name" value="ATP-BINDING PROTEIN RV3427C IN INSERTION SEQUENCE-RELATED"/>
    <property type="match status" value="1"/>
</dbReference>
<dbReference type="SUPFAM" id="SSF52540">
    <property type="entry name" value="P-loop containing nucleoside triphosphate hydrolases"/>
    <property type="match status" value="1"/>
</dbReference>
<dbReference type="Gene3D" id="3.40.50.300">
    <property type="entry name" value="P-loop containing nucleotide triphosphate hydrolases"/>
    <property type="match status" value="1"/>
</dbReference>
<gene>
    <name evidence="2" type="ORF">S03H2_36141</name>
</gene>
<name>X1G6T9_9ZZZZ</name>
<proteinExistence type="predicted"/>
<accession>X1G6T9</accession>
<dbReference type="AlphaFoldDB" id="X1G6T9"/>
<feature type="non-terminal residue" evidence="2">
    <location>
        <position position="270"/>
    </location>
</feature>
<organism evidence="2">
    <name type="scientific">marine sediment metagenome</name>
    <dbReference type="NCBI Taxonomy" id="412755"/>
    <lineage>
        <taxon>unclassified sequences</taxon>
        <taxon>metagenomes</taxon>
        <taxon>ecological metagenomes</taxon>
    </lineage>
</organism>
<dbReference type="PANTHER" id="PTHR30050">
    <property type="entry name" value="CHROMOSOMAL REPLICATION INITIATOR PROTEIN DNAA"/>
    <property type="match status" value="1"/>
</dbReference>
<feature type="compositionally biased region" description="Polar residues" evidence="1">
    <location>
        <begin position="21"/>
        <end position="39"/>
    </location>
</feature>
<evidence type="ECO:0000256" key="1">
    <source>
        <dbReference type="SAM" id="MobiDB-lite"/>
    </source>
</evidence>
<evidence type="ECO:0000313" key="2">
    <source>
        <dbReference type="EMBL" id="GAH53626.1"/>
    </source>
</evidence>
<dbReference type="EMBL" id="BARU01022163">
    <property type="protein sequence ID" value="GAH53626.1"/>
    <property type="molecule type" value="Genomic_DNA"/>
</dbReference>
<reference evidence="2" key="1">
    <citation type="journal article" date="2014" name="Front. Microbiol.">
        <title>High frequency of phylogenetically diverse reductive dehalogenase-homologous genes in deep subseafloor sedimentary metagenomes.</title>
        <authorList>
            <person name="Kawai M."/>
            <person name="Futagami T."/>
            <person name="Toyoda A."/>
            <person name="Takaki Y."/>
            <person name="Nishi S."/>
            <person name="Hori S."/>
            <person name="Arai W."/>
            <person name="Tsubouchi T."/>
            <person name="Morono Y."/>
            <person name="Uchiyama I."/>
            <person name="Ito T."/>
            <person name="Fujiyama A."/>
            <person name="Inagaki F."/>
            <person name="Takami H."/>
        </authorList>
    </citation>
    <scope>NUCLEOTIDE SEQUENCE</scope>
    <source>
        <strain evidence="2">Expedition CK06-06</strain>
    </source>
</reference>
<dbReference type="InterPro" id="IPR027417">
    <property type="entry name" value="P-loop_NTPase"/>
</dbReference>
<feature type="compositionally biased region" description="Basic and acidic residues" evidence="1">
    <location>
        <begin position="1"/>
        <end position="17"/>
    </location>
</feature>
<comment type="caution">
    <text evidence="2">The sequence shown here is derived from an EMBL/GenBank/DDBJ whole genome shotgun (WGS) entry which is preliminary data.</text>
</comment>
<sequence>MSEENSRRGGELEHIGKTLESVVSSPGSVPLNQGQTNQRPETKTEDCQCEECGSTFQGEVTIYRRFTPPREIRNRECPKCKAERQEREERERQQELERQRLEIRARWRLVCGLPAELLTETFESFEREYQRAAYKVALDWAKKFNLDSPRGYPSIIFYSSIPGVGKGHLMAAIVNYVIDNWQGYPERGRWPIRFESGPSLVRRIRATYNLRRGDEFHEREDEVYQSLAGVPLLLLDDVGKEAPSNFTRETYWYIIDERVKSGLPVVISSR</sequence>
<protein>
    <submittedName>
        <fullName evidence="2">Uncharacterized protein</fullName>
    </submittedName>
</protein>